<dbReference type="Proteomes" id="UP001139263">
    <property type="component" value="Unassembled WGS sequence"/>
</dbReference>
<feature type="transmembrane region" description="Helical" evidence="2">
    <location>
        <begin position="16"/>
        <end position="36"/>
    </location>
</feature>
<evidence type="ECO:0000256" key="2">
    <source>
        <dbReference type="SAM" id="Phobius"/>
    </source>
</evidence>
<keyword evidence="2" id="KW-0812">Transmembrane</keyword>
<sequence length="229" mass="25454">MAMKDFGKVLKTDYPVGWVTVGVAVLLTVPSVRNFIRKTTVQTAVGVMAISDRVKQWAQQPEESHEPTGNREHLDDTVESAQTHEWHEQNEKQQPFVRKAVVGGLATAMNATDGVIEGTKDFFSRKVRFAGANRAQAVEIGQIGQIDDDLPHRLPDHLMPQSHDARAVKHTHGGQMPPDFAVKNADALVQFANDMKQVGAGFKPEYERMVDLVQKESNQTNDDDLGTYH</sequence>
<feature type="region of interest" description="Disordered" evidence="1">
    <location>
        <begin position="58"/>
        <end position="93"/>
    </location>
</feature>
<organism evidence="3 4">
    <name type="scientific">Sulfoacidibacillus ferrooxidans</name>
    <dbReference type="NCBI Taxonomy" id="2005001"/>
    <lineage>
        <taxon>Bacteria</taxon>
        <taxon>Bacillati</taxon>
        <taxon>Bacillota</taxon>
        <taxon>Bacilli</taxon>
        <taxon>Bacillales</taxon>
        <taxon>Alicyclobacillaceae</taxon>
        <taxon>Sulfoacidibacillus</taxon>
    </lineage>
</organism>
<accession>A0A9X1V5Z0</accession>
<protein>
    <submittedName>
        <fullName evidence="3">Uncharacterized protein</fullName>
    </submittedName>
</protein>
<reference evidence="3" key="1">
    <citation type="submission" date="2022-03" db="EMBL/GenBank/DDBJ databases">
        <title>Draft Genome Sequence of Firmicute Strain S0AB, a Heterotrophic Iron/Sulfur-Oxidizing Extreme Acidophile.</title>
        <authorList>
            <person name="Vergara E."/>
            <person name="Pakostova E."/>
            <person name="Johnson D.B."/>
            <person name="Holmes D.S."/>
        </authorList>
    </citation>
    <scope>NUCLEOTIDE SEQUENCE</scope>
    <source>
        <strain evidence="3">S0AB</strain>
    </source>
</reference>
<gene>
    <name evidence="3" type="ORF">MM817_00019</name>
</gene>
<dbReference type="AlphaFoldDB" id="A0A9X1V5Z0"/>
<dbReference type="EMBL" id="JALBUF010000001">
    <property type="protein sequence ID" value="MCI0181785.1"/>
    <property type="molecule type" value="Genomic_DNA"/>
</dbReference>
<name>A0A9X1V5Z0_9BACL</name>
<dbReference type="RefSeq" id="WP_241711419.1">
    <property type="nucleotide sequence ID" value="NZ_JALBUF010000001.1"/>
</dbReference>
<comment type="caution">
    <text evidence="3">The sequence shown here is derived from an EMBL/GenBank/DDBJ whole genome shotgun (WGS) entry which is preliminary data.</text>
</comment>
<feature type="compositionally biased region" description="Basic and acidic residues" evidence="1">
    <location>
        <begin position="62"/>
        <end position="91"/>
    </location>
</feature>
<keyword evidence="2" id="KW-0472">Membrane</keyword>
<keyword evidence="4" id="KW-1185">Reference proteome</keyword>
<evidence type="ECO:0000313" key="4">
    <source>
        <dbReference type="Proteomes" id="UP001139263"/>
    </source>
</evidence>
<proteinExistence type="predicted"/>
<keyword evidence="2" id="KW-1133">Transmembrane helix</keyword>
<evidence type="ECO:0000313" key="3">
    <source>
        <dbReference type="EMBL" id="MCI0181785.1"/>
    </source>
</evidence>
<evidence type="ECO:0000256" key="1">
    <source>
        <dbReference type="SAM" id="MobiDB-lite"/>
    </source>
</evidence>